<reference evidence="12 13" key="1">
    <citation type="journal article" date="2016" name="Front. Microbiol.">
        <title>Genomic Insight into the Host-Endosymbiont Relationship of Endozoicomonas montiporae CL-33(T) with its Coral Host.</title>
        <authorList>
            <person name="Ding J.-Y."/>
            <person name="Shiu J.-H."/>
            <person name="Chen W.-M."/>
            <person name="Chiang Y.-R."/>
            <person name="Tang S.-L."/>
        </authorList>
    </citation>
    <scope>NUCLEOTIDE SEQUENCE [LARGE SCALE GENOMIC DNA]</scope>
    <source>
        <strain evidence="12 13">CL-33</strain>
    </source>
</reference>
<dbReference type="OrthoDB" id="1113830at2"/>
<dbReference type="PANTHER" id="PTHR37323">
    <property type="entry name" value="GCN5-RELATED N-ACETYLTRANSFERASE"/>
    <property type="match status" value="1"/>
</dbReference>
<dbReference type="Proteomes" id="UP000071065">
    <property type="component" value="Chromosome"/>
</dbReference>
<dbReference type="CDD" id="cd07986">
    <property type="entry name" value="LPLAT_ACT14924-like"/>
    <property type="match status" value="1"/>
</dbReference>
<dbReference type="Pfam" id="PF13444">
    <property type="entry name" value="Acetyltransf_5"/>
    <property type="match status" value="1"/>
</dbReference>
<comment type="catalytic activity">
    <reaction evidence="10">
        <text>a (3R)-hydroxyacyl-[ACP] + L-ornithine = a lyso-ornithine lipid + holo-[ACP] + H(+)</text>
        <dbReference type="Rhea" id="RHEA:20633"/>
        <dbReference type="Rhea" id="RHEA-COMP:9685"/>
        <dbReference type="Rhea" id="RHEA-COMP:9945"/>
        <dbReference type="ChEBI" id="CHEBI:15378"/>
        <dbReference type="ChEBI" id="CHEBI:46911"/>
        <dbReference type="ChEBI" id="CHEBI:64479"/>
        <dbReference type="ChEBI" id="CHEBI:78827"/>
        <dbReference type="ChEBI" id="CHEBI:138482"/>
        <dbReference type="EC" id="2.3.2.30"/>
    </reaction>
    <physiologicalReaction direction="left-to-right" evidence="10">
        <dbReference type="Rhea" id="RHEA:20634"/>
    </physiologicalReaction>
</comment>
<dbReference type="EC" id="2.3.2.30" evidence="7"/>
<comment type="function">
    <text evidence="9">Catalyzes the first step in the biosynthesis of ornithine lipids, which are phosphorus-free membrane lipids. Catalyzes the 3-hydroxyacyl-acyl carrier protein-dependent acylation of ornithine to form lyso-ornithine lipid (LOL).</text>
</comment>
<evidence type="ECO:0000256" key="8">
    <source>
        <dbReference type="ARBA" id="ARBA00039866"/>
    </source>
</evidence>
<dbReference type="GO" id="GO:0043810">
    <property type="term" value="F:ornithine-acyl [acyl carrier protein] N-acyltransferase activity"/>
    <property type="evidence" value="ECO:0007669"/>
    <property type="project" value="UniProtKB-EC"/>
</dbReference>
<dbReference type="SUPFAM" id="SSF69593">
    <property type="entry name" value="Glycerol-3-phosphate (1)-acyltransferase"/>
    <property type="match status" value="1"/>
</dbReference>
<dbReference type="KEGG" id="emp:EZMO1_0551"/>
<dbReference type="PANTHER" id="PTHR37323:SF1">
    <property type="entry name" value="L-ORNITHINE N(ALPHA)-ACYLTRANSFERASE"/>
    <property type="match status" value="1"/>
</dbReference>
<evidence type="ECO:0000313" key="12">
    <source>
        <dbReference type="EMBL" id="AMO54798.1"/>
    </source>
</evidence>
<accession>A0A142B7S2</accession>
<feature type="domain" description="Phospholipid/glycerol acyltransferase" evidence="11">
    <location>
        <begin position="77"/>
        <end position="199"/>
    </location>
</feature>
<dbReference type="InterPro" id="IPR045746">
    <property type="entry name" value="ACT14924-like_Acyltransf_dom"/>
</dbReference>
<dbReference type="GO" id="GO:0006629">
    <property type="term" value="P:lipid metabolic process"/>
    <property type="evidence" value="ECO:0007669"/>
    <property type="project" value="UniProtKB-KW"/>
</dbReference>
<name>A0A142B7S2_9GAMM</name>
<keyword evidence="5" id="KW-0012">Acyltransferase</keyword>
<organism evidence="12 13">
    <name type="scientific">Endozoicomonas montiporae CL-33</name>
    <dbReference type="NCBI Taxonomy" id="570277"/>
    <lineage>
        <taxon>Bacteria</taxon>
        <taxon>Pseudomonadati</taxon>
        <taxon>Pseudomonadota</taxon>
        <taxon>Gammaproteobacteria</taxon>
        <taxon>Oceanospirillales</taxon>
        <taxon>Endozoicomonadaceae</taxon>
        <taxon>Endozoicomonas</taxon>
    </lineage>
</organism>
<evidence type="ECO:0000313" key="13">
    <source>
        <dbReference type="Proteomes" id="UP000071065"/>
    </source>
</evidence>
<evidence type="ECO:0000256" key="4">
    <source>
        <dbReference type="ARBA" id="ARBA00023098"/>
    </source>
</evidence>
<sequence>MPLKQSPFRLPRKTRSGIPELAAEWLLGLKKLDVLYRTRCVNEYDGHSFLKWVLDIFQVRHQVISGHLEEVPAEGPAVVVANHPYGGIEGVALAELLLQRRKDVKLLTNEILCQIPELRELFIGVDVLSKNARQKNQAAIAEAQQWVLDGHLLLMFPSGEVSSFNKHLKQVTDPVWRSTAAKIARKARASVTPVFVEGRNGWLFQALGMIHARLRTASLIRELINKKGQIIGFRIGKTLEPASYGSLDSDSAVTNYLRLHTYAMSTHSTDRFALRKAEKKEERQVEDIASPVDKSLLQNNIEQLPQACLLLEKNDMAVYCAAKSQLPDILPEIGRLREMTFRKAGEGTGFEADIDHYDDHYLHLFLWNRKRQEVVGAYRIGQVDLILREQGLHGIYSRSLFRYHADFLHKMGCSLEMGRSFVRPEYQKSLSALMLLWKGIGAYVAANPRYKVLFGPVSISSHYSEVSRQLMAGCLSLNNSDEALQSLVQPTTPLKSGKGQFWSVDQLQGLGDIEKLSTLVQQIEKDNKGIPVLLKQYLKLSGELAAFNVDPDFNNALDGLIIVDLTRVDDRTLSKYMGAAGASSFLNFNRPAAQVLSA</sequence>
<evidence type="ECO:0000259" key="11">
    <source>
        <dbReference type="SMART" id="SM00563"/>
    </source>
</evidence>
<dbReference type="EMBL" id="CP013251">
    <property type="protein sequence ID" value="AMO54798.1"/>
    <property type="molecule type" value="Genomic_DNA"/>
</dbReference>
<evidence type="ECO:0000256" key="1">
    <source>
        <dbReference type="ARBA" id="ARBA00005189"/>
    </source>
</evidence>
<dbReference type="Gene3D" id="3.40.630.30">
    <property type="match status" value="1"/>
</dbReference>
<dbReference type="SMART" id="SM00563">
    <property type="entry name" value="PlsC"/>
    <property type="match status" value="1"/>
</dbReference>
<keyword evidence="2" id="KW-0444">Lipid biosynthesis</keyword>
<evidence type="ECO:0000256" key="3">
    <source>
        <dbReference type="ARBA" id="ARBA00022679"/>
    </source>
</evidence>
<keyword evidence="3" id="KW-0808">Transferase</keyword>
<keyword evidence="4" id="KW-0443">Lipid metabolism</keyword>
<dbReference type="STRING" id="570277.EZMO1_0551"/>
<dbReference type="Pfam" id="PF19576">
    <property type="entry name" value="Acyltransf_2"/>
    <property type="match status" value="1"/>
</dbReference>
<dbReference type="AlphaFoldDB" id="A0A142B7S2"/>
<evidence type="ECO:0000256" key="5">
    <source>
        <dbReference type="ARBA" id="ARBA00023315"/>
    </source>
</evidence>
<dbReference type="PATRIC" id="fig|570277.3.peg.594"/>
<dbReference type="InterPro" id="IPR016181">
    <property type="entry name" value="Acyl_CoA_acyltransferase"/>
</dbReference>
<dbReference type="InterPro" id="IPR002123">
    <property type="entry name" value="Plipid/glycerol_acylTrfase"/>
</dbReference>
<protein>
    <recommendedName>
        <fullName evidence="8">L-ornithine N(alpha)-acyltransferase</fullName>
        <ecNumber evidence="7">2.3.2.30</ecNumber>
    </recommendedName>
</protein>
<comment type="similarity">
    <text evidence="6">Belongs to the acetyltransferase family. OlsB subfamily.</text>
</comment>
<evidence type="ECO:0000256" key="10">
    <source>
        <dbReference type="ARBA" id="ARBA00047785"/>
    </source>
</evidence>
<evidence type="ECO:0000256" key="7">
    <source>
        <dbReference type="ARBA" id="ARBA00039058"/>
    </source>
</evidence>
<dbReference type="InterPro" id="IPR052351">
    <property type="entry name" value="Ornithine_N-alpha-AT"/>
</dbReference>
<comment type="pathway">
    <text evidence="1">Lipid metabolism.</text>
</comment>
<dbReference type="SUPFAM" id="SSF55729">
    <property type="entry name" value="Acyl-CoA N-acyltransferases (Nat)"/>
    <property type="match status" value="1"/>
</dbReference>
<evidence type="ECO:0000256" key="6">
    <source>
        <dbReference type="ARBA" id="ARBA00038095"/>
    </source>
</evidence>
<evidence type="ECO:0000256" key="2">
    <source>
        <dbReference type="ARBA" id="ARBA00022516"/>
    </source>
</evidence>
<proteinExistence type="inferred from homology"/>
<gene>
    <name evidence="12" type="ORF">EZMO1_0551</name>
</gene>
<dbReference type="RefSeq" id="WP_034878019.1">
    <property type="nucleotide sequence ID" value="NZ_CP013251.1"/>
</dbReference>
<evidence type="ECO:0000256" key="9">
    <source>
        <dbReference type="ARBA" id="ARBA00045724"/>
    </source>
</evidence>